<dbReference type="PANTHER" id="PTHR48182:SF2">
    <property type="entry name" value="PROTEIN SERAC1"/>
    <property type="match status" value="1"/>
</dbReference>
<keyword evidence="7 16" id="KW-1133">Transmembrane helix</keyword>
<comment type="similarity">
    <text evidence="13">Belongs to the SERAC1 family.</text>
</comment>
<dbReference type="GO" id="GO:0005739">
    <property type="term" value="C:mitochondrion"/>
    <property type="evidence" value="ECO:0007669"/>
    <property type="project" value="UniProtKB-SubCell"/>
</dbReference>
<dbReference type="SUPFAM" id="SSF53474">
    <property type="entry name" value="alpha/beta-Hydrolases"/>
    <property type="match status" value="1"/>
</dbReference>
<dbReference type="GO" id="GO:0008654">
    <property type="term" value="P:phospholipid biosynthetic process"/>
    <property type="evidence" value="ECO:0007669"/>
    <property type="project" value="UniProtKB-KW"/>
</dbReference>
<evidence type="ECO:0000256" key="5">
    <source>
        <dbReference type="ARBA" id="ARBA00022692"/>
    </source>
</evidence>
<keyword evidence="5 16" id="KW-0812">Transmembrane</keyword>
<dbReference type="SUPFAM" id="SSF48371">
    <property type="entry name" value="ARM repeat"/>
    <property type="match status" value="1"/>
</dbReference>
<organism evidence="17 18">
    <name type="scientific">Psylliodes chrysocephalus</name>
    <dbReference type="NCBI Taxonomy" id="3402493"/>
    <lineage>
        <taxon>Eukaryota</taxon>
        <taxon>Metazoa</taxon>
        <taxon>Ecdysozoa</taxon>
        <taxon>Arthropoda</taxon>
        <taxon>Hexapoda</taxon>
        <taxon>Insecta</taxon>
        <taxon>Pterygota</taxon>
        <taxon>Neoptera</taxon>
        <taxon>Endopterygota</taxon>
        <taxon>Coleoptera</taxon>
        <taxon>Polyphaga</taxon>
        <taxon>Cucujiformia</taxon>
        <taxon>Chrysomeloidea</taxon>
        <taxon>Chrysomelidae</taxon>
        <taxon>Galerucinae</taxon>
        <taxon>Alticini</taxon>
        <taxon>Psylliodes</taxon>
    </lineage>
</organism>
<keyword evidence="9" id="KW-0496">Mitochondrion</keyword>
<keyword evidence="6" id="KW-0256">Endoplasmic reticulum</keyword>
<proteinExistence type="inferred from homology"/>
<dbReference type="Proteomes" id="UP001153636">
    <property type="component" value="Chromosome 3"/>
</dbReference>
<dbReference type="InterPro" id="IPR016024">
    <property type="entry name" value="ARM-type_fold"/>
</dbReference>
<name>A0A9P0D1I0_9CUCU</name>
<evidence type="ECO:0000256" key="15">
    <source>
        <dbReference type="ARBA" id="ARBA00041701"/>
    </source>
</evidence>
<evidence type="ECO:0000313" key="17">
    <source>
        <dbReference type="EMBL" id="CAH1108804.1"/>
    </source>
</evidence>
<dbReference type="GO" id="GO:0005783">
    <property type="term" value="C:endoplasmic reticulum"/>
    <property type="evidence" value="ECO:0007669"/>
    <property type="project" value="UniProtKB-SubCell"/>
</dbReference>
<evidence type="ECO:0000256" key="8">
    <source>
        <dbReference type="ARBA" id="ARBA00023098"/>
    </source>
</evidence>
<evidence type="ECO:0000256" key="10">
    <source>
        <dbReference type="ARBA" id="ARBA00023136"/>
    </source>
</evidence>
<keyword evidence="4" id="KW-0444">Lipid biosynthesis</keyword>
<evidence type="ECO:0000256" key="14">
    <source>
        <dbReference type="ARBA" id="ARBA00040991"/>
    </source>
</evidence>
<dbReference type="PANTHER" id="PTHR48182">
    <property type="entry name" value="PROTEIN SERAC1"/>
    <property type="match status" value="1"/>
</dbReference>
<keyword evidence="18" id="KW-1185">Reference proteome</keyword>
<protein>
    <recommendedName>
        <fullName evidence="14">Protein SERAC1</fullName>
    </recommendedName>
    <alternativeName>
        <fullName evidence="15">Serine active site-containing protein 1</fullName>
    </alternativeName>
</protein>
<evidence type="ECO:0000256" key="16">
    <source>
        <dbReference type="SAM" id="Phobius"/>
    </source>
</evidence>
<dbReference type="EMBL" id="OV651815">
    <property type="protein sequence ID" value="CAH1108804.1"/>
    <property type="molecule type" value="Genomic_DNA"/>
</dbReference>
<dbReference type="OrthoDB" id="5086500at2759"/>
<sequence length="674" mass="78197">MKHTTQLKYWKYISLSIIGVSSGWVYYQVRQTLEILENTVDTKVLFIKNVQMEGKSKEEEFINFRQCKFLERYNIFKNTWDSLKFAYARRLVRLANTGDREYRMKAIRHLAKVKNLDHWHCCLLANMMNSKTAVALARSDAAEKRLFMDPPLRYHNYNRNMLISATREFLINLYERSEHPCLRYFLSEAFVYEHDNTHIVDHDSSSLELRKFIQSEIDILPKCLESILHHCSIEKYSRDLVKSNGLQLMMEIYQRYRDNMDITTKLCQIISYVSVNRDLLDQIYKSGWIGILSEWVNHKDVTISVPAARALANLDLDNECVYSRRLYLLHPLRRTVGNHNMDVVFIHGLLGGVFYTWRQRKQVDVQKLSNLDTKRLNDEKQAGSDSQLPVEALKDITAVDSISKDFEIVLDDLPVNANQSCQGPFCCPEADYKIIDNKVDSTQCWPKDWLPEDVKNIRIIGINYATRVSMWAPICPSVKVKFTLEERSSDLLLKLVEAGLGSRPIVWITHSMGGLIVKNMLCKAYESNIPEVRNVCLNTKGIFFYSTPHNGSRLANLSRSTALLLWPSVEVQELRENSPQLKNMHEKFLNIVKSVPMKIVTFVETKSTLVTAMKFNFLLVEPTSANPGIGEYFEVPQDHLSICKPVTRYSFLYQKVVHIIQEILKETSYNKKDI</sequence>
<keyword evidence="10 16" id="KW-0472">Membrane</keyword>
<evidence type="ECO:0000256" key="12">
    <source>
        <dbReference type="ARBA" id="ARBA00023264"/>
    </source>
</evidence>
<dbReference type="InterPro" id="IPR011989">
    <property type="entry name" value="ARM-like"/>
</dbReference>
<evidence type="ECO:0000256" key="2">
    <source>
        <dbReference type="ARBA" id="ARBA00004173"/>
    </source>
</evidence>
<comment type="subcellular location">
    <subcellularLocation>
        <location evidence="3">Endoplasmic reticulum</location>
    </subcellularLocation>
    <subcellularLocation>
        <location evidence="1">Membrane</location>
        <topology evidence="1">Single-pass membrane protein</topology>
    </subcellularLocation>
    <subcellularLocation>
        <location evidence="2">Mitochondrion</location>
    </subcellularLocation>
</comment>
<evidence type="ECO:0000256" key="7">
    <source>
        <dbReference type="ARBA" id="ARBA00022989"/>
    </source>
</evidence>
<dbReference type="InterPro" id="IPR029058">
    <property type="entry name" value="AB_hydrolase_fold"/>
</dbReference>
<dbReference type="AlphaFoldDB" id="A0A9P0D1I0"/>
<evidence type="ECO:0000256" key="11">
    <source>
        <dbReference type="ARBA" id="ARBA00023209"/>
    </source>
</evidence>
<evidence type="ECO:0000256" key="4">
    <source>
        <dbReference type="ARBA" id="ARBA00022516"/>
    </source>
</evidence>
<keyword evidence="8" id="KW-0443">Lipid metabolism</keyword>
<keyword evidence="11" id="KW-0594">Phospholipid biosynthesis</keyword>
<feature type="transmembrane region" description="Helical" evidence="16">
    <location>
        <begin position="12"/>
        <end position="29"/>
    </location>
</feature>
<evidence type="ECO:0000256" key="13">
    <source>
        <dbReference type="ARBA" id="ARBA00038024"/>
    </source>
</evidence>
<dbReference type="Gene3D" id="1.25.10.10">
    <property type="entry name" value="Leucine-rich Repeat Variant"/>
    <property type="match status" value="1"/>
</dbReference>
<evidence type="ECO:0000256" key="3">
    <source>
        <dbReference type="ARBA" id="ARBA00004240"/>
    </source>
</evidence>
<evidence type="ECO:0000313" key="18">
    <source>
        <dbReference type="Proteomes" id="UP001153636"/>
    </source>
</evidence>
<accession>A0A9P0D1I0</accession>
<dbReference type="GO" id="GO:0016020">
    <property type="term" value="C:membrane"/>
    <property type="evidence" value="ECO:0007669"/>
    <property type="project" value="UniProtKB-SubCell"/>
</dbReference>
<dbReference type="Gene3D" id="3.40.50.1820">
    <property type="entry name" value="alpha/beta hydrolase"/>
    <property type="match status" value="1"/>
</dbReference>
<evidence type="ECO:0000256" key="1">
    <source>
        <dbReference type="ARBA" id="ARBA00004167"/>
    </source>
</evidence>
<keyword evidence="12" id="KW-1208">Phospholipid metabolism</keyword>
<evidence type="ECO:0000256" key="6">
    <source>
        <dbReference type="ARBA" id="ARBA00022824"/>
    </source>
</evidence>
<dbReference type="InterPro" id="IPR052374">
    <property type="entry name" value="SERAC1"/>
</dbReference>
<reference evidence="17" key="1">
    <citation type="submission" date="2022-01" db="EMBL/GenBank/DDBJ databases">
        <authorList>
            <person name="King R."/>
        </authorList>
    </citation>
    <scope>NUCLEOTIDE SEQUENCE</scope>
</reference>
<gene>
    <name evidence="17" type="ORF">PSYICH_LOCUS8851</name>
</gene>
<evidence type="ECO:0000256" key="9">
    <source>
        <dbReference type="ARBA" id="ARBA00023128"/>
    </source>
</evidence>